<name>A0A347ULR2_9RHOB</name>
<evidence type="ECO:0000256" key="1">
    <source>
        <dbReference type="PROSITE-ProRule" id="PRU00339"/>
    </source>
</evidence>
<dbReference type="KEGG" id="pamo:BAR1_10975"/>
<dbReference type="InterPro" id="IPR019734">
    <property type="entry name" value="TPR_rpt"/>
</dbReference>
<dbReference type="AlphaFoldDB" id="A0A347ULR2"/>
<dbReference type="InterPro" id="IPR011990">
    <property type="entry name" value="TPR-like_helical_dom_sf"/>
</dbReference>
<dbReference type="Gene3D" id="1.25.40.10">
    <property type="entry name" value="Tetratricopeptide repeat domain"/>
    <property type="match status" value="2"/>
</dbReference>
<dbReference type="SUPFAM" id="SSF48452">
    <property type="entry name" value="TPR-like"/>
    <property type="match status" value="2"/>
</dbReference>
<dbReference type="PANTHER" id="PTHR45588:SF1">
    <property type="entry name" value="WW DOMAIN-CONTAINING PROTEIN"/>
    <property type="match status" value="1"/>
</dbReference>
<dbReference type="EMBL" id="CP032125">
    <property type="protein sequence ID" value="AXX99790.1"/>
    <property type="molecule type" value="Genomic_DNA"/>
</dbReference>
<dbReference type="Proteomes" id="UP000261704">
    <property type="component" value="Chromosome"/>
</dbReference>
<proteinExistence type="predicted"/>
<dbReference type="OrthoDB" id="9778494at2"/>
<keyword evidence="1" id="KW-0802">TPR repeat</keyword>
<accession>A0A347ULR2</accession>
<sequence>MDDYYDLGTYSRAGVSVNEQAQMWFDRGLNWVFGYNHNEAIVCFERAIAADPDCAMAHWGIAYAKGPNYNYRWDHFTPEVKEECLEVVAASLAAAEKCADGLAAELVAALKLRFPASAEVEDIAPTHDAYTDAMRQVLARHPDDLEVITLAVEAMMCRTPWQLWDLKAGVPAEGSDVLEAQASLERAFDQVEGAWQHPGILHLYIHIMEMSPTPEKALRMGDALVDLVPDAGHLQHMPTHVDVLCGGYENVVRRNVKAYDADKVFMAREGVMNFYTTYICHDLHFRLYGAMFLGQMGPALAAVEELEAILTPEVVEPSADWLESYYGMRQHVLIRFGQWEVLKTTKPPEDQELYCFTTALVHYSRTVAFAATGEVKKAEAERKLFYAAKARVPETRLLFNNTCESILAVAEEMLEGELAYRKGDYDAAFAHLRESVARDDALPYEEPWGWMQPTRHALGALLLEQGRVEEAEAVYRADLGFDDTLSRAARHPENVWSLHGFYECLERLGKAEEAALIKPRLDLANARADAPIKASCACRLSHSSCC</sequence>
<feature type="repeat" description="TPR" evidence="1">
    <location>
        <begin position="21"/>
        <end position="54"/>
    </location>
</feature>
<organism evidence="2 3">
    <name type="scientific">Profundibacter amoris</name>
    <dbReference type="NCBI Taxonomy" id="2171755"/>
    <lineage>
        <taxon>Bacteria</taxon>
        <taxon>Pseudomonadati</taxon>
        <taxon>Pseudomonadota</taxon>
        <taxon>Alphaproteobacteria</taxon>
        <taxon>Rhodobacterales</taxon>
        <taxon>Paracoccaceae</taxon>
        <taxon>Profundibacter</taxon>
    </lineage>
</organism>
<evidence type="ECO:0000313" key="3">
    <source>
        <dbReference type="Proteomes" id="UP000261704"/>
    </source>
</evidence>
<gene>
    <name evidence="2" type="ORF">BAR1_10975</name>
</gene>
<keyword evidence="3" id="KW-1185">Reference proteome</keyword>
<dbReference type="PROSITE" id="PS50005">
    <property type="entry name" value="TPR"/>
    <property type="match status" value="1"/>
</dbReference>
<dbReference type="PANTHER" id="PTHR45588">
    <property type="entry name" value="TPR DOMAIN-CONTAINING PROTEIN"/>
    <property type="match status" value="1"/>
</dbReference>
<evidence type="ECO:0000313" key="2">
    <source>
        <dbReference type="EMBL" id="AXX99790.1"/>
    </source>
</evidence>
<evidence type="ECO:0008006" key="4">
    <source>
        <dbReference type="Google" id="ProtNLM"/>
    </source>
</evidence>
<protein>
    <recommendedName>
        <fullName evidence="4">Tetratricopeptide repeat protein</fullName>
    </recommendedName>
</protein>
<reference evidence="2 3" key="1">
    <citation type="submission" date="2018-09" db="EMBL/GenBank/DDBJ databases">
        <title>Profundibacter amoris BAR1 gen. nov., sp. nov., a new member of the Roseobacter clade isolated at Lokis Castle Vent Field on the Arctic Mid-Oceanic Ridge.</title>
        <authorList>
            <person name="Le Moine Bauer S."/>
            <person name="Sjoeberg A.G."/>
            <person name="L'Haridon S."/>
            <person name="Stokke R."/>
            <person name="Roalkvam I."/>
            <person name="Steen I.H."/>
            <person name="Dahle H."/>
        </authorList>
    </citation>
    <scope>NUCLEOTIDE SEQUENCE [LARGE SCALE GENOMIC DNA]</scope>
    <source>
        <strain evidence="2 3">BAR1</strain>
    </source>
</reference>